<dbReference type="CDD" id="cd00093">
    <property type="entry name" value="HTH_XRE"/>
    <property type="match status" value="1"/>
</dbReference>
<dbReference type="PANTHER" id="PTHR46558">
    <property type="entry name" value="TRACRIPTIONAL REGULATORY PROTEIN-RELATED-RELATED"/>
    <property type="match status" value="1"/>
</dbReference>
<dbReference type="GO" id="GO:0003677">
    <property type="term" value="F:DNA binding"/>
    <property type="evidence" value="ECO:0007669"/>
    <property type="project" value="UniProtKB-KW"/>
</dbReference>
<evidence type="ECO:0000256" key="1">
    <source>
        <dbReference type="ARBA" id="ARBA00023125"/>
    </source>
</evidence>
<dbReference type="Proteomes" id="UP000285209">
    <property type="component" value="Unassembled WGS sequence"/>
</dbReference>
<dbReference type="PROSITE" id="PS50943">
    <property type="entry name" value="HTH_CROC1"/>
    <property type="match status" value="1"/>
</dbReference>
<evidence type="ECO:0000259" key="2">
    <source>
        <dbReference type="PROSITE" id="PS50943"/>
    </source>
</evidence>
<dbReference type="EMBL" id="QSDV01000004">
    <property type="protein sequence ID" value="RGZ19294.1"/>
    <property type="molecule type" value="Genomic_DNA"/>
</dbReference>
<sequence>MEHKTIHYNAVEFGRRIRTIRKQKKMTQQELAELLFLSEESVSNFETGKTMCMPEHVIQMCQIFDVSADYFYFGKNYKLQGNDGIERIFQRLKGCNPFELSKIEQIIDILLAKPAA</sequence>
<evidence type="ECO:0000313" key="3">
    <source>
        <dbReference type="EMBL" id="RGM68636.1"/>
    </source>
</evidence>
<name>A0A3E4Y5V8_9FIRM</name>
<gene>
    <name evidence="4" type="ORF">DXA03_04470</name>
    <name evidence="3" type="ORF">DXB99_14835</name>
</gene>
<keyword evidence="1" id="KW-0238">DNA-binding</keyword>
<dbReference type="Gene3D" id="1.10.260.40">
    <property type="entry name" value="lambda repressor-like DNA-binding domains"/>
    <property type="match status" value="1"/>
</dbReference>
<accession>A0A3E4Y5V8</accession>
<reference evidence="5 6" key="1">
    <citation type="submission" date="2018-08" db="EMBL/GenBank/DDBJ databases">
        <title>A genome reference for cultivated species of the human gut microbiota.</title>
        <authorList>
            <person name="Zou Y."/>
            <person name="Xue W."/>
            <person name="Luo G."/>
        </authorList>
    </citation>
    <scope>NUCLEOTIDE SEQUENCE [LARGE SCALE GENOMIC DNA]</scope>
    <source>
        <strain evidence="4 6">AM54-25XD</strain>
        <strain evidence="3 5">OM07-13</strain>
    </source>
</reference>
<dbReference type="SUPFAM" id="SSF47413">
    <property type="entry name" value="lambda repressor-like DNA-binding domains"/>
    <property type="match status" value="1"/>
</dbReference>
<comment type="caution">
    <text evidence="3">The sequence shown here is derived from an EMBL/GenBank/DDBJ whole genome shotgun (WGS) entry which is preliminary data.</text>
</comment>
<dbReference type="RefSeq" id="WP_117719292.1">
    <property type="nucleotide sequence ID" value="NZ_QSTP01000020.1"/>
</dbReference>
<dbReference type="InterPro" id="IPR001387">
    <property type="entry name" value="Cro/C1-type_HTH"/>
</dbReference>
<dbReference type="InterPro" id="IPR010982">
    <property type="entry name" value="Lambda_DNA-bd_dom_sf"/>
</dbReference>
<evidence type="ECO:0000313" key="5">
    <source>
        <dbReference type="Proteomes" id="UP000260758"/>
    </source>
</evidence>
<dbReference type="PANTHER" id="PTHR46558:SF11">
    <property type="entry name" value="HTH-TYPE TRANSCRIPTIONAL REGULATOR XRE"/>
    <property type="match status" value="1"/>
</dbReference>
<dbReference type="SMART" id="SM00530">
    <property type="entry name" value="HTH_XRE"/>
    <property type="match status" value="1"/>
</dbReference>
<organism evidence="3 5">
    <name type="scientific">Agathobacter rectalis</name>
    <dbReference type="NCBI Taxonomy" id="39491"/>
    <lineage>
        <taxon>Bacteria</taxon>
        <taxon>Bacillati</taxon>
        <taxon>Bacillota</taxon>
        <taxon>Clostridia</taxon>
        <taxon>Lachnospirales</taxon>
        <taxon>Lachnospiraceae</taxon>
        <taxon>Agathobacter</taxon>
    </lineage>
</organism>
<evidence type="ECO:0000313" key="4">
    <source>
        <dbReference type="EMBL" id="RGZ19294.1"/>
    </source>
</evidence>
<dbReference type="Pfam" id="PF01381">
    <property type="entry name" value="HTH_3"/>
    <property type="match status" value="1"/>
</dbReference>
<dbReference type="EMBL" id="QSTP01000020">
    <property type="protein sequence ID" value="RGM68636.1"/>
    <property type="molecule type" value="Genomic_DNA"/>
</dbReference>
<dbReference type="Proteomes" id="UP000260758">
    <property type="component" value="Unassembled WGS sequence"/>
</dbReference>
<protein>
    <submittedName>
        <fullName evidence="3">XRE family transcriptional regulator</fullName>
    </submittedName>
</protein>
<proteinExistence type="predicted"/>
<feature type="domain" description="HTH cro/C1-type" evidence="2">
    <location>
        <begin position="17"/>
        <end position="71"/>
    </location>
</feature>
<dbReference type="AlphaFoldDB" id="A0A3E4Y5V8"/>
<evidence type="ECO:0000313" key="6">
    <source>
        <dbReference type="Proteomes" id="UP000285209"/>
    </source>
</evidence>